<dbReference type="SMART" id="SM00953">
    <property type="entry name" value="RES"/>
    <property type="match status" value="1"/>
</dbReference>
<reference evidence="2 3" key="1">
    <citation type="submission" date="2016-10" db="EMBL/GenBank/DDBJ databases">
        <authorList>
            <person name="de Groot N.N."/>
        </authorList>
    </citation>
    <scope>NUCLEOTIDE SEQUENCE [LARGE SCALE GENOMIC DNA]</scope>
    <source>
        <strain evidence="2 3">DSM 15019</strain>
    </source>
</reference>
<evidence type="ECO:0000259" key="1">
    <source>
        <dbReference type="SMART" id="SM00953"/>
    </source>
</evidence>
<dbReference type="EMBL" id="LT629770">
    <property type="protein sequence ID" value="SDS00241.1"/>
    <property type="molecule type" value="Genomic_DNA"/>
</dbReference>
<dbReference type="Pfam" id="PF08808">
    <property type="entry name" value="RES"/>
    <property type="match status" value="1"/>
</dbReference>
<protein>
    <submittedName>
        <fullName evidence="2">RES domain-containing protein</fullName>
    </submittedName>
</protein>
<dbReference type="AlphaFoldDB" id="A0A1H1NMG6"/>
<organism evidence="2 3">
    <name type="scientific">Microbacterium paraoxydans</name>
    <dbReference type="NCBI Taxonomy" id="199592"/>
    <lineage>
        <taxon>Bacteria</taxon>
        <taxon>Bacillati</taxon>
        <taxon>Actinomycetota</taxon>
        <taxon>Actinomycetes</taxon>
        <taxon>Micrococcales</taxon>
        <taxon>Microbacteriaceae</taxon>
        <taxon>Microbacterium</taxon>
    </lineage>
</organism>
<dbReference type="InterPro" id="IPR014914">
    <property type="entry name" value="RES_dom"/>
</dbReference>
<evidence type="ECO:0000313" key="3">
    <source>
        <dbReference type="Proteomes" id="UP000182126"/>
    </source>
</evidence>
<name>A0A1H1NMG6_9MICO</name>
<feature type="domain" description="RES" evidence="1">
    <location>
        <begin position="214"/>
        <end position="396"/>
    </location>
</feature>
<dbReference type="RefSeq" id="WP_060921124.1">
    <property type="nucleotide sequence ID" value="NZ_LT629770.1"/>
</dbReference>
<dbReference type="GeneID" id="36301165"/>
<accession>A0A1H1NMG6</accession>
<gene>
    <name evidence="2" type="ORF">SAMN04489809_0859</name>
</gene>
<evidence type="ECO:0000313" key="2">
    <source>
        <dbReference type="EMBL" id="SDS00241.1"/>
    </source>
</evidence>
<sequence>MEESDFYGISGMKETVCLSHITDDVLRGALGEVADKFECSFCPRTSERSTEPFAVAMDELGSRVWDVVTWLYQWTDGGGDPWQYEEEYDDTYVVYETVEEAIDPAYAMQVVECLIAATSSSDSWIPSDTIDPSMLGWDAYSATVRTESRFVVIGASDRPGFEDEPPARIGRFLASLLAYVESDLVVELPAGSRLYRGRMTDDARGLLDKVHAEPSTQLGSAPSNLAKNGRLSPPGISLFYSADDLQVAIAEIALHSEYDEAIMGAFRTTRVLRILDFTRPLTTLPSIFATDDDSRRRWMFARFKKHFTDMITAPVVLDGREAFDYTPTQVVAEWLRWVPVDHIDGIAWPSHLTDKLNAEAEPGEPILQEEGKDDSTHPRNIALFYGHGTDFQSDPPTTAELARLNQRHPTLTLSTDDITMHRVVRSVRAQEIEQVDEDWDDPNPMFMTSGW</sequence>
<proteinExistence type="predicted"/>
<dbReference type="Proteomes" id="UP000182126">
    <property type="component" value="Chromosome I"/>
</dbReference>